<dbReference type="Gene3D" id="3.90.15.10">
    <property type="entry name" value="Topoisomerase I, Chain A, domain 3"/>
    <property type="match status" value="1"/>
</dbReference>
<keyword evidence="3" id="KW-0413">Isomerase</keyword>
<dbReference type="RefSeq" id="WP_158027858.1">
    <property type="nucleotide sequence ID" value="NZ_BMHG01000001.1"/>
</dbReference>
<comment type="caution">
    <text evidence="3">The sequence shown here is derived from an EMBL/GenBank/DDBJ whole genome shotgun (WGS) entry which is preliminary data.</text>
</comment>
<dbReference type="SUPFAM" id="SSF55869">
    <property type="entry name" value="DNA topoisomerase I domain"/>
    <property type="match status" value="1"/>
</dbReference>
<dbReference type="AlphaFoldDB" id="A0A6H9WK71"/>
<sequence length="321" mass="35348">MARLKRVNPDRDPGCTRVRRGSGFSYLRPSGARVSPRERARIEALVIPPAWRDVWICANPRGHIQAVGTDEMGRRQYLYHPAWAERRGRGKYARALRLAEALPAARAKVTAALSGDGIGRERVLAAAFRLLDRAAPRVGSTRALAGRGVTTLLRGDATVEGDRVTLSFPGKGGKWQRLVIDDAALAEVIGELARGEPRRRLFAFRRGRRRVPLRPRDVNAYITETAGSEFSAKDFRTLRGTTVAARALADAKRGFDGRRPSRRKLAAAERDAVRAAAGALGNTPAVARDAYIDPRVFARFRRGRVVEDGVSDETALRRLLS</sequence>
<feature type="domain" description="DNA topoisomerase I catalytic core eukaryotic-type" evidence="1">
    <location>
        <begin position="87"/>
        <end position="288"/>
    </location>
</feature>
<dbReference type="InterPro" id="IPR014711">
    <property type="entry name" value="TopoI_cat_a-hlx-sub_euk"/>
</dbReference>
<dbReference type="Pfam" id="PF21338">
    <property type="entry name" value="Top1B_N_bact"/>
    <property type="match status" value="1"/>
</dbReference>
<dbReference type="Proteomes" id="UP000431744">
    <property type="component" value="Unassembled WGS sequence"/>
</dbReference>
<dbReference type="OrthoDB" id="9778962at2"/>
<proteinExistence type="predicted"/>
<dbReference type="InterPro" id="IPR035447">
    <property type="entry name" value="DNA_topo_I_N_sf"/>
</dbReference>
<dbReference type="Gene3D" id="1.10.132.120">
    <property type="match status" value="1"/>
</dbReference>
<dbReference type="GO" id="GO:0006265">
    <property type="term" value="P:DNA topological change"/>
    <property type="evidence" value="ECO:0007669"/>
    <property type="project" value="InterPro"/>
</dbReference>
<name>A0A6H9WK71_9MICO</name>
<organism evidence="3 4">
    <name type="scientific">Pseudoclavibacter endophyticus</name>
    <dbReference type="NCBI Taxonomy" id="1778590"/>
    <lineage>
        <taxon>Bacteria</taxon>
        <taxon>Bacillati</taxon>
        <taxon>Actinomycetota</taxon>
        <taxon>Actinomycetes</taxon>
        <taxon>Micrococcales</taxon>
        <taxon>Microbacteriaceae</taxon>
        <taxon>Pseudoclavibacter</taxon>
    </lineage>
</organism>
<evidence type="ECO:0000259" key="1">
    <source>
        <dbReference type="Pfam" id="PF01028"/>
    </source>
</evidence>
<evidence type="ECO:0000259" key="2">
    <source>
        <dbReference type="Pfam" id="PF21338"/>
    </source>
</evidence>
<dbReference type="SUPFAM" id="SSF56349">
    <property type="entry name" value="DNA breaking-rejoining enzymes"/>
    <property type="match status" value="1"/>
</dbReference>
<dbReference type="EMBL" id="WBJY01000001">
    <property type="protein sequence ID" value="KAB1649266.1"/>
    <property type="molecule type" value="Genomic_DNA"/>
</dbReference>
<keyword evidence="4" id="KW-1185">Reference proteome</keyword>
<dbReference type="InterPro" id="IPR011010">
    <property type="entry name" value="DNA_brk_join_enz"/>
</dbReference>
<protein>
    <submittedName>
        <fullName evidence="3">DNA topoisomerase IB</fullName>
    </submittedName>
</protein>
<dbReference type="InterPro" id="IPR013500">
    <property type="entry name" value="TopoI_cat_euk"/>
</dbReference>
<evidence type="ECO:0000313" key="4">
    <source>
        <dbReference type="Proteomes" id="UP000431744"/>
    </source>
</evidence>
<dbReference type="Gene3D" id="3.30.66.10">
    <property type="entry name" value="DNA topoisomerase I domain"/>
    <property type="match status" value="1"/>
</dbReference>
<dbReference type="PROSITE" id="PS52038">
    <property type="entry name" value="TOPO_IB_2"/>
    <property type="match status" value="1"/>
</dbReference>
<gene>
    <name evidence="3" type="ORF">F8O04_03030</name>
</gene>
<dbReference type="Pfam" id="PF01028">
    <property type="entry name" value="Topoisom_I"/>
    <property type="match status" value="1"/>
</dbReference>
<dbReference type="InterPro" id="IPR049331">
    <property type="entry name" value="Top1B_N_bact"/>
</dbReference>
<reference evidence="3 4" key="1">
    <citation type="submission" date="2019-09" db="EMBL/GenBank/DDBJ databases">
        <title>Phylogeny of genus Pseudoclavibacter and closely related genus.</title>
        <authorList>
            <person name="Li Y."/>
        </authorList>
    </citation>
    <scope>NUCLEOTIDE SEQUENCE [LARGE SCALE GENOMIC DNA]</scope>
    <source>
        <strain evidence="3 4">EGI 60007</strain>
    </source>
</reference>
<evidence type="ECO:0000313" key="3">
    <source>
        <dbReference type="EMBL" id="KAB1649266.1"/>
    </source>
</evidence>
<feature type="domain" description="DNA topoisomerase IB N-terminal" evidence="2">
    <location>
        <begin position="23"/>
        <end position="70"/>
    </location>
</feature>
<dbReference type="GO" id="GO:0003677">
    <property type="term" value="F:DNA binding"/>
    <property type="evidence" value="ECO:0007669"/>
    <property type="project" value="InterPro"/>
</dbReference>
<accession>A0A6H9WK71</accession>
<dbReference type="GO" id="GO:0003917">
    <property type="term" value="F:DNA topoisomerase type I (single strand cut, ATP-independent) activity"/>
    <property type="evidence" value="ECO:0007669"/>
    <property type="project" value="InterPro"/>
</dbReference>